<dbReference type="EMBL" id="KK583390">
    <property type="protein sequence ID" value="KDO18838.1"/>
    <property type="molecule type" value="Genomic_DNA"/>
</dbReference>
<keyword evidence="2" id="KW-1185">Reference proteome</keyword>
<dbReference type="GeneID" id="24137476"/>
<dbReference type="Proteomes" id="UP000030745">
    <property type="component" value="Unassembled WGS sequence"/>
</dbReference>
<evidence type="ECO:0000313" key="1">
    <source>
        <dbReference type="EMBL" id="KDO18838.1"/>
    </source>
</evidence>
<accession>A0A067BKX2</accession>
<evidence type="ECO:0000313" key="2">
    <source>
        <dbReference type="Proteomes" id="UP000030745"/>
    </source>
</evidence>
<organism evidence="1 2">
    <name type="scientific">Saprolegnia parasitica (strain CBS 223.65)</name>
    <dbReference type="NCBI Taxonomy" id="695850"/>
    <lineage>
        <taxon>Eukaryota</taxon>
        <taxon>Sar</taxon>
        <taxon>Stramenopiles</taxon>
        <taxon>Oomycota</taxon>
        <taxon>Saprolegniomycetes</taxon>
        <taxon>Saprolegniales</taxon>
        <taxon>Saprolegniaceae</taxon>
        <taxon>Saprolegnia</taxon>
    </lineage>
</organism>
<sequence>MRALLTTYNLSLEMQDLFAHVVIILKHYGKGPILTLATRKPEVSQTITHMSFTLSPPGGRQYVVPARLAYAKNYYVTFHDLADPFSQRAVTMALLKMTRDVLHGFCPTMHACVHRRQSPRHCCLANVSPFAR</sequence>
<gene>
    <name evidence="1" type="ORF">SPRG_15785</name>
</gene>
<proteinExistence type="predicted"/>
<dbReference type="KEGG" id="spar:SPRG_15785"/>
<dbReference type="VEuPathDB" id="FungiDB:SPRG_15785"/>
<dbReference type="RefSeq" id="XP_012210451.1">
    <property type="nucleotide sequence ID" value="XM_012355061.1"/>
</dbReference>
<protein>
    <submittedName>
        <fullName evidence="1">Uncharacterized protein</fullName>
    </submittedName>
</protein>
<dbReference type="AlphaFoldDB" id="A0A067BKX2"/>
<reference evidence="1 2" key="1">
    <citation type="journal article" date="2013" name="PLoS Genet.">
        <title>Distinctive expansion of potential virulence genes in the genome of the oomycete fish pathogen Saprolegnia parasitica.</title>
        <authorList>
            <person name="Jiang R.H."/>
            <person name="de Bruijn I."/>
            <person name="Haas B.J."/>
            <person name="Belmonte R."/>
            <person name="Lobach L."/>
            <person name="Christie J."/>
            <person name="van den Ackerveken G."/>
            <person name="Bottin A."/>
            <person name="Bulone V."/>
            <person name="Diaz-Moreno S.M."/>
            <person name="Dumas B."/>
            <person name="Fan L."/>
            <person name="Gaulin E."/>
            <person name="Govers F."/>
            <person name="Grenville-Briggs L.J."/>
            <person name="Horner N.R."/>
            <person name="Levin J.Z."/>
            <person name="Mammella M."/>
            <person name="Meijer H.J."/>
            <person name="Morris P."/>
            <person name="Nusbaum C."/>
            <person name="Oome S."/>
            <person name="Phillips A.J."/>
            <person name="van Rooyen D."/>
            <person name="Rzeszutek E."/>
            <person name="Saraiva M."/>
            <person name="Secombes C.J."/>
            <person name="Seidl M.F."/>
            <person name="Snel B."/>
            <person name="Stassen J.H."/>
            <person name="Sykes S."/>
            <person name="Tripathy S."/>
            <person name="van den Berg H."/>
            <person name="Vega-Arreguin J.C."/>
            <person name="Wawra S."/>
            <person name="Young S.K."/>
            <person name="Zeng Q."/>
            <person name="Dieguez-Uribeondo J."/>
            <person name="Russ C."/>
            <person name="Tyler B.M."/>
            <person name="van West P."/>
        </authorList>
    </citation>
    <scope>NUCLEOTIDE SEQUENCE [LARGE SCALE GENOMIC DNA]</scope>
    <source>
        <strain evidence="1 2">CBS 223.65</strain>
    </source>
</reference>
<name>A0A067BKX2_SAPPC</name>